<evidence type="ECO:0000313" key="1">
    <source>
        <dbReference type="EMBL" id="SHO44266.1"/>
    </source>
</evidence>
<dbReference type="InterPro" id="IPR036388">
    <property type="entry name" value="WH-like_DNA-bd_sf"/>
</dbReference>
<dbReference type="InterPro" id="IPR036390">
    <property type="entry name" value="WH_DNA-bd_sf"/>
</dbReference>
<dbReference type="SUPFAM" id="SSF46785">
    <property type="entry name" value="Winged helix' DNA-binding domain"/>
    <property type="match status" value="1"/>
</dbReference>
<name>A0A2H1EFG4_9ARCH</name>
<accession>A0A2H1EFG4</accession>
<protein>
    <submittedName>
        <fullName evidence="1">Uncharacterized protein</fullName>
    </submittedName>
</protein>
<gene>
    <name evidence="1" type="ORF">NSIN_20283</name>
</gene>
<dbReference type="AlphaFoldDB" id="A0A2H1EFG4"/>
<dbReference type="OrthoDB" id="147589at2157"/>
<sequence length="121" mass="14086">MLVRRGKFKPSKGGPTYLPRDNVRLKVIMFLRSVNRSNQHNMTQDERSGLRGQKWVSLANILDELCEWGWITKKPSEDAKNVTVYELLDKGRELSNKLAELQSQNNELWKLDSFHEVKVSD</sequence>
<evidence type="ECO:0000313" key="2">
    <source>
        <dbReference type="Proteomes" id="UP000232412"/>
    </source>
</evidence>
<reference evidence="2" key="1">
    <citation type="submission" date="2016-12" db="EMBL/GenBank/DDBJ databases">
        <authorList>
            <person name="Herbold C."/>
        </authorList>
    </citation>
    <scope>NUCLEOTIDE SEQUENCE [LARGE SCALE GENOMIC DNA]</scope>
</reference>
<dbReference type="Gene3D" id="1.10.10.10">
    <property type="entry name" value="Winged helix-like DNA-binding domain superfamily/Winged helix DNA-binding domain"/>
    <property type="match status" value="1"/>
</dbReference>
<proteinExistence type="predicted"/>
<dbReference type="Proteomes" id="UP000232412">
    <property type="component" value="Unassembled WGS sequence"/>
</dbReference>
<organism evidence="1 2">
    <name type="scientific">Nitrosotalea sinensis</name>
    <dbReference type="NCBI Taxonomy" id="1499975"/>
    <lineage>
        <taxon>Archaea</taxon>
        <taxon>Nitrososphaerota</taxon>
        <taxon>Nitrososphaeria</taxon>
        <taxon>Nitrosotaleales</taxon>
        <taxon>Nitrosotaleaceae</taxon>
        <taxon>Nitrosotalea</taxon>
    </lineage>
</organism>
<dbReference type="EMBL" id="FRFC01000003">
    <property type="protein sequence ID" value="SHO44266.1"/>
    <property type="molecule type" value="Genomic_DNA"/>
</dbReference>
<dbReference type="RefSeq" id="WP_101009317.1">
    <property type="nucleotide sequence ID" value="NZ_FRFC01000003.1"/>
</dbReference>
<keyword evidence="2" id="KW-1185">Reference proteome</keyword>